<comment type="caution">
    <text evidence="1">The sequence shown here is derived from an EMBL/GenBank/DDBJ whole genome shotgun (WGS) entry which is preliminary data.</text>
</comment>
<protein>
    <submittedName>
        <fullName evidence="1">Uncharacterized protein</fullName>
    </submittedName>
</protein>
<evidence type="ECO:0000313" key="1">
    <source>
        <dbReference type="EMBL" id="KAL3567107.1"/>
    </source>
</evidence>
<name>A0ACC4ALL6_POPAL</name>
<gene>
    <name evidence="1" type="ORF">D5086_032522</name>
</gene>
<sequence>MASRVSLKTKGQEQQRQGSQKVWKKVSITFCKGLRYGTGNEMNSGYSESKVLRAEKDFRLLYQAVNHSLVLVRVISNNMAILCIRAGEMVNQEKESGQLIEGTGLQEHQRIIPKEYPEWVD</sequence>
<organism evidence="1 2">
    <name type="scientific">Populus alba</name>
    <name type="common">White poplar</name>
    <dbReference type="NCBI Taxonomy" id="43335"/>
    <lineage>
        <taxon>Eukaryota</taxon>
        <taxon>Viridiplantae</taxon>
        <taxon>Streptophyta</taxon>
        <taxon>Embryophyta</taxon>
        <taxon>Tracheophyta</taxon>
        <taxon>Spermatophyta</taxon>
        <taxon>Magnoliopsida</taxon>
        <taxon>eudicotyledons</taxon>
        <taxon>Gunneridae</taxon>
        <taxon>Pentapetalae</taxon>
        <taxon>rosids</taxon>
        <taxon>fabids</taxon>
        <taxon>Malpighiales</taxon>
        <taxon>Salicaceae</taxon>
        <taxon>Saliceae</taxon>
        <taxon>Populus</taxon>
    </lineage>
</organism>
<dbReference type="EMBL" id="RCHU02000018">
    <property type="protein sequence ID" value="KAL3567107.1"/>
    <property type="molecule type" value="Genomic_DNA"/>
</dbReference>
<reference evidence="1 2" key="1">
    <citation type="journal article" date="2024" name="Plant Biotechnol. J.">
        <title>Genome and CRISPR/Cas9 system of a widespread forest tree (Populus alba) in the world.</title>
        <authorList>
            <person name="Liu Y.J."/>
            <person name="Jiang P.F."/>
            <person name="Han X.M."/>
            <person name="Li X.Y."/>
            <person name="Wang H.M."/>
            <person name="Wang Y.J."/>
            <person name="Wang X.X."/>
            <person name="Zeng Q.Y."/>
        </authorList>
    </citation>
    <scope>NUCLEOTIDE SEQUENCE [LARGE SCALE GENOMIC DNA]</scope>
    <source>
        <strain evidence="2">cv. PAL-ZL1</strain>
    </source>
</reference>
<accession>A0ACC4ALL6</accession>
<keyword evidence="2" id="KW-1185">Reference proteome</keyword>
<dbReference type="Proteomes" id="UP000309997">
    <property type="component" value="Unassembled WGS sequence"/>
</dbReference>
<proteinExistence type="predicted"/>
<evidence type="ECO:0000313" key="2">
    <source>
        <dbReference type="Proteomes" id="UP000309997"/>
    </source>
</evidence>